<keyword evidence="3" id="KW-1185">Reference proteome</keyword>
<dbReference type="Proteomes" id="UP000540698">
    <property type="component" value="Unassembled WGS sequence"/>
</dbReference>
<evidence type="ECO:0000256" key="1">
    <source>
        <dbReference type="SAM" id="Phobius"/>
    </source>
</evidence>
<sequence>MTGDVRNGVVGLIAFLVPAEYGHVIISYAGGIGLLAPAIGYLTNSDIVMGIGGIGIAIAVVVLILFGWLDP</sequence>
<keyword evidence="1" id="KW-0472">Membrane</keyword>
<reference evidence="2 3" key="1">
    <citation type="submission" date="2020-04" db="EMBL/GenBank/DDBJ databases">
        <title>MicrobeNet Type strains.</title>
        <authorList>
            <person name="Nicholson A.C."/>
        </authorList>
    </citation>
    <scope>NUCLEOTIDE SEQUENCE [LARGE SCALE GENOMIC DNA]</scope>
    <source>
        <strain evidence="2 3">DSM 44956</strain>
    </source>
</reference>
<name>A0A7X6L368_9NOCA</name>
<evidence type="ECO:0000313" key="2">
    <source>
        <dbReference type="EMBL" id="NKY26999.1"/>
    </source>
</evidence>
<accession>A0A7X6L368</accession>
<comment type="caution">
    <text evidence="2">The sequence shown here is derived from an EMBL/GenBank/DDBJ whole genome shotgun (WGS) entry which is preliminary data.</text>
</comment>
<evidence type="ECO:0000313" key="3">
    <source>
        <dbReference type="Proteomes" id="UP000540698"/>
    </source>
</evidence>
<dbReference type="AlphaFoldDB" id="A0A7X6L368"/>
<dbReference type="RefSeq" id="WP_062969715.1">
    <property type="nucleotide sequence ID" value="NZ_JAAXOS010000005.1"/>
</dbReference>
<keyword evidence="1" id="KW-0812">Transmembrane</keyword>
<dbReference type="EMBL" id="JAAXOS010000005">
    <property type="protein sequence ID" value="NKY26999.1"/>
    <property type="molecule type" value="Genomic_DNA"/>
</dbReference>
<feature type="transmembrane region" description="Helical" evidence="1">
    <location>
        <begin position="12"/>
        <end position="35"/>
    </location>
</feature>
<organism evidence="2 3">
    <name type="scientific">Nocardia gamkensis</name>
    <dbReference type="NCBI Taxonomy" id="352869"/>
    <lineage>
        <taxon>Bacteria</taxon>
        <taxon>Bacillati</taxon>
        <taxon>Actinomycetota</taxon>
        <taxon>Actinomycetes</taxon>
        <taxon>Mycobacteriales</taxon>
        <taxon>Nocardiaceae</taxon>
        <taxon>Nocardia</taxon>
    </lineage>
</organism>
<feature type="transmembrane region" description="Helical" evidence="1">
    <location>
        <begin position="47"/>
        <end position="69"/>
    </location>
</feature>
<protein>
    <submittedName>
        <fullName evidence="2">Uncharacterized protein</fullName>
    </submittedName>
</protein>
<gene>
    <name evidence="2" type="ORF">HGB38_12315</name>
</gene>
<proteinExistence type="predicted"/>
<keyword evidence="1" id="KW-1133">Transmembrane helix</keyword>